<feature type="non-terminal residue" evidence="1">
    <location>
        <position position="34"/>
    </location>
</feature>
<comment type="caution">
    <text evidence="1">The sequence shown here is derived from an EMBL/GenBank/DDBJ whole genome shotgun (WGS) entry which is preliminary data.</text>
</comment>
<sequence length="34" mass="3918">KDGWDVASLTQLLDDTRPDALIIDKDKKPQWKHA</sequence>
<evidence type="ECO:0000313" key="1">
    <source>
        <dbReference type="EMBL" id="EGH27000.1"/>
    </source>
</evidence>
<proteinExistence type="predicted"/>
<evidence type="ECO:0000313" key="2">
    <source>
        <dbReference type="Proteomes" id="UP000003465"/>
    </source>
</evidence>
<name>A0A656GP16_PSEA0</name>
<protein>
    <submittedName>
        <fullName evidence="1">Uncharacterized protein</fullName>
    </submittedName>
</protein>
<gene>
    <name evidence="1" type="ORF">PSYMO_38153</name>
</gene>
<dbReference type="AlphaFoldDB" id="A0A656GP16"/>
<reference evidence="1 2" key="1">
    <citation type="journal article" date="2011" name="PLoS Pathog.">
        <title>Dynamic evolution of pathogenicity revealed by sequencing and comparative genomics of 19 Pseudomonas syringae isolates.</title>
        <authorList>
            <person name="Baltrus D.A."/>
            <person name="Nishimura M.T."/>
            <person name="Romanchuk A."/>
            <person name="Chang J.H."/>
            <person name="Mukhtar M.S."/>
            <person name="Cherkis K."/>
            <person name="Roach J."/>
            <person name="Grant S.R."/>
            <person name="Jones C.D."/>
            <person name="Dangl J.L."/>
        </authorList>
    </citation>
    <scope>NUCLEOTIDE SEQUENCE [LARGE SCALE GENOMIC DNA]</scope>
    <source>
        <strain evidence="1 2">301020</strain>
    </source>
</reference>
<accession>A0A656GP16</accession>
<feature type="non-terminal residue" evidence="1">
    <location>
        <position position="1"/>
    </location>
</feature>
<organism evidence="1 2">
    <name type="scientific">Pseudomonas amygdali pv. mori str. 301020</name>
    <dbReference type="NCBI Taxonomy" id="629261"/>
    <lineage>
        <taxon>Bacteria</taxon>
        <taxon>Pseudomonadati</taxon>
        <taxon>Pseudomonadota</taxon>
        <taxon>Gammaproteobacteria</taxon>
        <taxon>Pseudomonadales</taxon>
        <taxon>Pseudomonadaceae</taxon>
        <taxon>Pseudomonas</taxon>
        <taxon>Pseudomonas amygdali</taxon>
    </lineage>
</organism>
<dbReference type="Proteomes" id="UP000003465">
    <property type="component" value="Unassembled WGS sequence"/>
</dbReference>
<dbReference type="EMBL" id="AEAG01003175">
    <property type="protein sequence ID" value="EGH27000.1"/>
    <property type="molecule type" value="Genomic_DNA"/>
</dbReference>